<evidence type="ECO:0000313" key="1">
    <source>
        <dbReference type="EMBL" id="KAJ8958440.1"/>
    </source>
</evidence>
<gene>
    <name evidence="1" type="ORF">NQ318_002226</name>
</gene>
<dbReference type="PANTHER" id="PTHR46060">
    <property type="entry name" value="MARINER MOS1 TRANSPOSASE-LIKE PROTEIN"/>
    <property type="match status" value="1"/>
</dbReference>
<keyword evidence="2" id="KW-1185">Reference proteome</keyword>
<reference evidence="1" key="1">
    <citation type="journal article" date="2023" name="Insect Mol. Biol.">
        <title>Genome sequencing provides insights into the evolution of gene families encoding plant cell wall-degrading enzymes in longhorned beetles.</title>
        <authorList>
            <person name="Shin N.R."/>
            <person name="Okamura Y."/>
            <person name="Kirsch R."/>
            <person name="Pauchet Y."/>
        </authorList>
    </citation>
    <scope>NUCLEOTIDE SEQUENCE</scope>
    <source>
        <strain evidence="1">AMC_N1</strain>
    </source>
</reference>
<protein>
    <recommendedName>
        <fullName evidence="3">Mariner Mos1 transposase</fullName>
    </recommendedName>
</protein>
<accession>A0AAV8Z2Y3</accession>
<comment type="caution">
    <text evidence="1">The sequence shown here is derived from an EMBL/GenBank/DDBJ whole genome shotgun (WGS) entry which is preliminary data.</text>
</comment>
<dbReference type="Proteomes" id="UP001162162">
    <property type="component" value="Unassembled WGS sequence"/>
</dbReference>
<sequence>MLANIDDDPTFIKRIITGDETWVYEYDVKTAQQSSEWRAKNEQKLKQPRQSRSKIKVMLIVFFDYRVVHHEFVPEDQTVNKEYYLAVLRRLCEAIRRKRPDFLIVTEFLKHETKVIAQPPYFFLFPKLKYPLPGIRHESIEAIKINSLKEPKATPAEAYNKCMENWINRRHACIGSKRAYFEDDNTDLY</sequence>
<dbReference type="Gene3D" id="3.30.420.10">
    <property type="entry name" value="Ribonuclease H-like superfamily/Ribonuclease H"/>
    <property type="match status" value="1"/>
</dbReference>
<dbReference type="PANTHER" id="PTHR46060:SF1">
    <property type="entry name" value="MARINER MOS1 TRANSPOSASE-LIKE PROTEIN"/>
    <property type="match status" value="1"/>
</dbReference>
<dbReference type="Pfam" id="PF01359">
    <property type="entry name" value="Transposase_1"/>
    <property type="match status" value="1"/>
</dbReference>
<name>A0AAV8Z2Y3_9CUCU</name>
<dbReference type="AlphaFoldDB" id="A0AAV8Z2Y3"/>
<dbReference type="InterPro" id="IPR036397">
    <property type="entry name" value="RNaseH_sf"/>
</dbReference>
<dbReference type="InterPro" id="IPR001888">
    <property type="entry name" value="Transposase_1"/>
</dbReference>
<dbReference type="EMBL" id="JAPWTK010000017">
    <property type="protein sequence ID" value="KAJ8958440.1"/>
    <property type="molecule type" value="Genomic_DNA"/>
</dbReference>
<evidence type="ECO:0008006" key="3">
    <source>
        <dbReference type="Google" id="ProtNLM"/>
    </source>
</evidence>
<organism evidence="1 2">
    <name type="scientific">Aromia moschata</name>
    <dbReference type="NCBI Taxonomy" id="1265417"/>
    <lineage>
        <taxon>Eukaryota</taxon>
        <taxon>Metazoa</taxon>
        <taxon>Ecdysozoa</taxon>
        <taxon>Arthropoda</taxon>
        <taxon>Hexapoda</taxon>
        <taxon>Insecta</taxon>
        <taxon>Pterygota</taxon>
        <taxon>Neoptera</taxon>
        <taxon>Endopterygota</taxon>
        <taxon>Coleoptera</taxon>
        <taxon>Polyphaga</taxon>
        <taxon>Cucujiformia</taxon>
        <taxon>Chrysomeloidea</taxon>
        <taxon>Cerambycidae</taxon>
        <taxon>Cerambycinae</taxon>
        <taxon>Callichromatini</taxon>
        <taxon>Aromia</taxon>
    </lineage>
</organism>
<dbReference type="GO" id="GO:0003676">
    <property type="term" value="F:nucleic acid binding"/>
    <property type="evidence" value="ECO:0007669"/>
    <property type="project" value="InterPro"/>
</dbReference>
<evidence type="ECO:0000313" key="2">
    <source>
        <dbReference type="Proteomes" id="UP001162162"/>
    </source>
</evidence>
<proteinExistence type="predicted"/>
<dbReference type="InterPro" id="IPR052709">
    <property type="entry name" value="Transposase-MT_Hybrid"/>
</dbReference>